<keyword evidence="1" id="KW-0378">Hydrolase</keyword>
<proteinExistence type="predicted"/>
<dbReference type="Gene3D" id="3.40.50.1820">
    <property type="entry name" value="alpha/beta hydrolase"/>
    <property type="match status" value="1"/>
</dbReference>
<dbReference type="InterPro" id="IPR002018">
    <property type="entry name" value="CarbesteraseB"/>
</dbReference>
<protein>
    <submittedName>
        <fullName evidence="4">Carboxylesterase family protein</fullName>
    </submittedName>
</protein>
<reference evidence="4 5" key="1">
    <citation type="submission" date="2024-10" db="EMBL/GenBank/DDBJ databases">
        <title>The Natural Products Discovery Center: Release of the First 8490 Sequenced Strains for Exploring Actinobacteria Biosynthetic Diversity.</title>
        <authorList>
            <person name="Kalkreuter E."/>
            <person name="Kautsar S.A."/>
            <person name="Yang D."/>
            <person name="Bader C.D."/>
            <person name="Teijaro C.N."/>
            <person name="Fluegel L."/>
            <person name="Davis C.M."/>
            <person name="Simpson J.R."/>
            <person name="Lauterbach L."/>
            <person name="Steele A.D."/>
            <person name="Gui C."/>
            <person name="Meng S."/>
            <person name="Li G."/>
            <person name="Viehrig K."/>
            <person name="Ye F."/>
            <person name="Su P."/>
            <person name="Kiefer A.F."/>
            <person name="Nichols A."/>
            <person name="Cepeda A.J."/>
            <person name="Yan W."/>
            <person name="Fan B."/>
            <person name="Jiang Y."/>
            <person name="Adhikari A."/>
            <person name="Zheng C.-J."/>
            <person name="Schuster L."/>
            <person name="Cowan T.M."/>
            <person name="Smanski M.J."/>
            <person name="Chevrette M.G."/>
            <person name="De Carvalho L.P.S."/>
            <person name="Shen B."/>
        </authorList>
    </citation>
    <scope>NUCLEOTIDE SEQUENCE [LARGE SCALE GENOMIC DNA]</scope>
    <source>
        <strain evidence="4 5">NPDC017990</strain>
    </source>
</reference>
<dbReference type="PANTHER" id="PTHR43918">
    <property type="entry name" value="ACETYLCHOLINESTERASE"/>
    <property type="match status" value="1"/>
</dbReference>
<gene>
    <name evidence="4" type="ORF">ACH4F9_37165</name>
</gene>
<dbReference type="Pfam" id="PF00135">
    <property type="entry name" value="COesterase"/>
    <property type="match status" value="1"/>
</dbReference>
<dbReference type="InterPro" id="IPR050654">
    <property type="entry name" value="AChE-related_enzymes"/>
</dbReference>
<evidence type="ECO:0000313" key="5">
    <source>
        <dbReference type="Proteomes" id="UP001610818"/>
    </source>
</evidence>
<dbReference type="EMBL" id="JBIRGQ010000008">
    <property type="protein sequence ID" value="MFH8550638.1"/>
    <property type="molecule type" value="Genomic_DNA"/>
</dbReference>
<organism evidence="4 5">
    <name type="scientific">Streptomyces longisporoflavus</name>
    <dbReference type="NCBI Taxonomy" id="28044"/>
    <lineage>
        <taxon>Bacteria</taxon>
        <taxon>Bacillati</taxon>
        <taxon>Actinomycetota</taxon>
        <taxon>Actinomycetes</taxon>
        <taxon>Kitasatosporales</taxon>
        <taxon>Streptomycetaceae</taxon>
        <taxon>Streptomyces</taxon>
    </lineage>
</organism>
<name>A0ABW7R114_9ACTN</name>
<sequence>MCRTPRRRSARTGWIHGGSFVNGSNSIAEYDGTAFTRDGVVLVSINYRLAAEGYVYLGVGIANLGLLDQVSALQWVQDNIARSGGHAHTLTTKQALMVSSLLAGTLGVAVISQACPGGAAASAASTVGCTSPSHARDEDPLMPDRDPPVHNPVWTPTV</sequence>
<accession>A0ABW7R114</accession>
<keyword evidence="5" id="KW-1185">Reference proteome</keyword>
<feature type="compositionally biased region" description="Basic and acidic residues" evidence="2">
    <location>
        <begin position="134"/>
        <end position="148"/>
    </location>
</feature>
<dbReference type="Proteomes" id="UP001610818">
    <property type="component" value="Unassembled WGS sequence"/>
</dbReference>
<dbReference type="InterPro" id="IPR029058">
    <property type="entry name" value="AB_hydrolase_fold"/>
</dbReference>
<feature type="domain" description="Carboxylesterase type B" evidence="3">
    <location>
        <begin position="14"/>
        <end position="90"/>
    </location>
</feature>
<dbReference type="PANTHER" id="PTHR43918:SF4">
    <property type="entry name" value="CARBOXYLIC ESTER HYDROLASE"/>
    <property type="match status" value="1"/>
</dbReference>
<evidence type="ECO:0000313" key="4">
    <source>
        <dbReference type="EMBL" id="MFH8550638.1"/>
    </source>
</evidence>
<evidence type="ECO:0000256" key="2">
    <source>
        <dbReference type="SAM" id="MobiDB-lite"/>
    </source>
</evidence>
<feature type="region of interest" description="Disordered" evidence="2">
    <location>
        <begin position="126"/>
        <end position="158"/>
    </location>
</feature>
<dbReference type="RefSeq" id="WP_397717201.1">
    <property type="nucleotide sequence ID" value="NZ_JBIRGN010000008.1"/>
</dbReference>
<dbReference type="SUPFAM" id="SSF53474">
    <property type="entry name" value="alpha/beta-Hydrolases"/>
    <property type="match status" value="1"/>
</dbReference>
<evidence type="ECO:0000259" key="3">
    <source>
        <dbReference type="Pfam" id="PF00135"/>
    </source>
</evidence>
<evidence type="ECO:0000256" key="1">
    <source>
        <dbReference type="ARBA" id="ARBA00022801"/>
    </source>
</evidence>
<comment type="caution">
    <text evidence="4">The sequence shown here is derived from an EMBL/GenBank/DDBJ whole genome shotgun (WGS) entry which is preliminary data.</text>
</comment>